<gene>
    <name evidence="1" type="ORF">APICC_03531</name>
</gene>
<organism evidence="1 2">
    <name type="scientific">Apis cerana cerana</name>
    <name type="common">Oriental honeybee</name>
    <dbReference type="NCBI Taxonomy" id="94128"/>
    <lineage>
        <taxon>Eukaryota</taxon>
        <taxon>Metazoa</taxon>
        <taxon>Ecdysozoa</taxon>
        <taxon>Arthropoda</taxon>
        <taxon>Hexapoda</taxon>
        <taxon>Insecta</taxon>
        <taxon>Pterygota</taxon>
        <taxon>Neoptera</taxon>
        <taxon>Endopterygota</taxon>
        <taxon>Hymenoptera</taxon>
        <taxon>Apocrita</taxon>
        <taxon>Aculeata</taxon>
        <taxon>Apoidea</taxon>
        <taxon>Anthophila</taxon>
        <taxon>Apidae</taxon>
        <taxon>Apis</taxon>
    </lineage>
</organism>
<accession>A0A2A3EBQ9</accession>
<name>A0A2A3EBQ9_APICC</name>
<protein>
    <submittedName>
        <fullName evidence="1">Uncharacterized protein</fullName>
    </submittedName>
</protein>
<keyword evidence="2" id="KW-1185">Reference proteome</keyword>
<sequence length="83" mass="9549">MQKITLTCRWDGILYSLKSYPCVTRDLVMKRKVLLILCEVLRLYSWNRDDTGPGEVLTVLISQARDLVPSATQTASLRYPYVL</sequence>
<dbReference type="EMBL" id="KZ288298">
    <property type="protein sequence ID" value="PBC28904.1"/>
    <property type="molecule type" value="Genomic_DNA"/>
</dbReference>
<dbReference type="Proteomes" id="UP000242457">
    <property type="component" value="Unassembled WGS sequence"/>
</dbReference>
<reference evidence="1 2" key="1">
    <citation type="submission" date="2014-07" db="EMBL/GenBank/DDBJ databases">
        <title>Genomic and transcriptomic analysis on Apis cerana provide comprehensive insights into honey bee biology.</title>
        <authorList>
            <person name="Diao Q."/>
            <person name="Sun L."/>
            <person name="Zheng H."/>
            <person name="Zheng H."/>
            <person name="Xu S."/>
            <person name="Wang S."/>
            <person name="Zeng Z."/>
            <person name="Hu F."/>
            <person name="Su S."/>
            <person name="Wu J."/>
        </authorList>
    </citation>
    <scope>NUCLEOTIDE SEQUENCE [LARGE SCALE GENOMIC DNA]</scope>
    <source>
        <tissue evidence="1">Pupae without intestine</tissue>
    </source>
</reference>
<dbReference type="AlphaFoldDB" id="A0A2A3EBQ9"/>
<evidence type="ECO:0000313" key="1">
    <source>
        <dbReference type="EMBL" id="PBC28904.1"/>
    </source>
</evidence>
<evidence type="ECO:0000313" key="2">
    <source>
        <dbReference type="Proteomes" id="UP000242457"/>
    </source>
</evidence>
<proteinExistence type="predicted"/>